<dbReference type="InterPro" id="IPR036241">
    <property type="entry name" value="NSFL1C_SEP_dom_sf"/>
</dbReference>
<evidence type="ECO:0000256" key="2">
    <source>
        <dbReference type="ARBA" id="ARBA00022490"/>
    </source>
</evidence>
<dbReference type="Proteomes" id="UP000583944">
    <property type="component" value="Unassembled WGS sequence"/>
</dbReference>
<dbReference type="InterPro" id="IPR000626">
    <property type="entry name" value="Ubiquitin-like_dom"/>
</dbReference>
<keyword evidence="2" id="KW-0963">Cytoplasm</keyword>
<feature type="region of interest" description="Disordered" evidence="11">
    <location>
        <begin position="52"/>
        <end position="80"/>
    </location>
</feature>
<keyword evidence="3 10" id="KW-0175">Coiled coil</keyword>
<dbReference type="Gene3D" id="3.10.20.90">
    <property type="entry name" value="Phosphatidylinositol 3-kinase Catalytic Subunit, Chain A, domain 1"/>
    <property type="match status" value="1"/>
</dbReference>
<dbReference type="InterPro" id="IPR012989">
    <property type="entry name" value="SEP_domain"/>
</dbReference>
<feature type="domain" description="UBX" evidence="12">
    <location>
        <begin position="458"/>
        <end position="534"/>
    </location>
</feature>
<comment type="caution">
    <text evidence="15">The sequence shown here is derived from an EMBL/GenBank/DDBJ whole genome shotgun (WGS) entry which is preliminary data.</text>
</comment>
<evidence type="ECO:0000256" key="9">
    <source>
        <dbReference type="ARBA" id="ARBA00081109"/>
    </source>
</evidence>
<feature type="compositionally biased region" description="Low complexity" evidence="11">
    <location>
        <begin position="227"/>
        <end position="238"/>
    </location>
</feature>
<dbReference type="PANTHER" id="PTHR23333:SF4">
    <property type="entry name" value="UBX DOMAIN-CONTAINING PROTEIN 11"/>
    <property type="match status" value="1"/>
</dbReference>
<evidence type="ECO:0000256" key="1">
    <source>
        <dbReference type="ARBA" id="ARBA00004245"/>
    </source>
</evidence>
<keyword evidence="4" id="KW-0206">Cytoskeleton</keyword>
<reference evidence="15 16" key="1">
    <citation type="journal article" date="2019" name="Genome Biol. Evol.">
        <title>Nanopore Sequencing Significantly Improves Genome Assembly of the Protozoan Parasite Trypanosoma cruzi.</title>
        <authorList>
            <person name="Diaz-Viraque F."/>
            <person name="Pita S."/>
            <person name="Greif G."/>
            <person name="de Souza R.C.M."/>
            <person name="Iraola G."/>
            <person name="Robello C."/>
        </authorList>
    </citation>
    <scope>NUCLEOTIDE SEQUENCE [LARGE SCALE GENOMIC DNA]</scope>
    <source>
        <strain evidence="15 16">Berenice</strain>
    </source>
</reference>
<evidence type="ECO:0000256" key="6">
    <source>
        <dbReference type="ARBA" id="ARBA00062345"/>
    </source>
</evidence>
<dbReference type="SUPFAM" id="SSF54236">
    <property type="entry name" value="Ubiquitin-like"/>
    <property type="match status" value="1"/>
</dbReference>
<evidence type="ECO:0000259" key="13">
    <source>
        <dbReference type="PROSITE" id="PS50053"/>
    </source>
</evidence>
<sequence length="540" mass="60045">MDVKMGGDDKKVELPLLKFRLPTTQPLSNILRPDALDGELRRKVVRNITGDVAPARDDRRSPSKWVVPFKQPNQEGNYPATLRDQVCSGDGDLLGAMAKRLKTLEAQQNAYRMELKEKTEKLLCVEAKYKNEKARREEVEAMIVEIYDDKEELEKLVGEMRNFLSDYGLQWVGDKGREKAKNKGANSRVYGIADNAKRKDSPSPITATSRPFEMYEGDYEDKTPMLSSIPVPITSPISEKGMQNDTTEGKMVPCTTTDTSTLPFSLEILKRNAKILSDHVGSRGVFTNGKQGGIKEHELVRIVVYQDGICVNGGPFRPFGWPLCDAVLNDLADGFYPYEFKQRFPDGFPIEIIDQTSVCFSKSTAGDKSVGKVRDLRSLQEGKSCQPVSREEFLKRLPATRITGSGRIVHLREAIAQIVGGPTGNGTLRHVSEAERKLVGELEETEFKSGGAAVAPNRIKGLVAVLVRFPSGEKVTLHLAPENTIADLRRELQLAVPGFKAAYDVRLSFPSVTYTDDTKTLRELGLLTSCTLMIQPRRHA</sequence>
<accession>A0A7J6YJE7</accession>
<feature type="domain" description="SEP" evidence="14">
    <location>
        <begin position="297"/>
        <end position="361"/>
    </location>
</feature>
<dbReference type="GO" id="GO:0043161">
    <property type="term" value="P:proteasome-mediated ubiquitin-dependent protein catabolic process"/>
    <property type="evidence" value="ECO:0007669"/>
    <property type="project" value="TreeGrafter"/>
</dbReference>
<evidence type="ECO:0000256" key="5">
    <source>
        <dbReference type="ARBA" id="ARBA00059434"/>
    </source>
</evidence>
<feature type="domain" description="Ubiquitin-like" evidence="13">
    <location>
        <begin position="463"/>
        <end position="540"/>
    </location>
</feature>
<dbReference type="AlphaFoldDB" id="A0A7J6YJE7"/>
<feature type="coiled-coil region" evidence="10">
    <location>
        <begin position="101"/>
        <end position="156"/>
    </location>
</feature>
<evidence type="ECO:0000256" key="10">
    <source>
        <dbReference type="SAM" id="Coils"/>
    </source>
</evidence>
<dbReference type="PROSITE" id="PS50053">
    <property type="entry name" value="UBIQUITIN_2"/>
    <property type="match status" value="1"/>
</dbReference>
<dbReference type="PANTHER" id="PTHR23333">
    <property type="entry name" value="UBX DOMAIN CONTAINING PROTEIN"/>
    <property type="match status" value="1"/>
</dbReference>
<evidence type="ECO:0000313" key="15">
    <source>
        <dbReference type="EMBL" id="KAF5226430.1"/>
    </source>
</evidence>
<comment type="subunit">
    <text evidence="6">Interacts with GNA12, GNA13, RND1, RND2 and RND3.</text>
</comment>
<evidence type="ECO:0000256" key="8">
    <source>
        <dbReference type="ARBA" id="ARBA00075811"/>
    </source>
</evidence>
<name>A0A7J6YJE7_TRYCR</name>
<evidence type="ECO:0000259" key="12">
    <source>
        <dbReference type="PROSITE" id="PS50033"/>
    </source>
</evidence>
<dbReference type="PROSITE" id="PS51399">
    <property type="entry name" value="SEP"/>
    <property type="match status" value="1"/>
</dbReference>
<dbReference type="GO" id="GO:0043130">
    <property type="term" value="F:ubiquitin binding"/>
    <property type="evidence" value="ECO:0007669"/>
    <property type="project" value="TreeGrafter"/>
</dbReference>
<evidence type="ECO:0000259" key="14">
    <source>
        <dbReference type="PROSITE" id="PS51399"/>
    </source>
</evidence>
<comment type="subcellular location">
    <subcellularLocation>
        <location evidence="1">Cytoplasm</location>
        <location evidence="1">Cytoskeleton</location>
    </subcellularLocation>
</comment>
<dbReference type="InterPro" id="IPR001012">
    <property type="entry name" value="UBX_dom"/>
</dbReference>
<dbReference type="Pfam" id="PF00789">
    <property type="entry name" value="UBX"/>
    <property type="match status" value="1"/>
</dbReference>
<evidence type="ECO:0000256" key="7">
    <source>
        <dbReference type="ARBA" id="ARBA00073759"/>
    </source>
</evidence>
<organism evidence="15 16">
    <name type="scientific">Trypanosoma cruzi</name>
    <dbReference type="NCBI Taxonomy" id="5693"/>
    <lineage>
        <taxon>Eukaryota</taxon>
        <taxon>Discoba</taxon>
        <taxon>Euglenozoa</taxon>
        <taxon>Kinetoplastea</taxon>
        <taxon>Metakinetoplastina</taxon>
        <taxon>Trypanosomatida</taxon>
        <taxon>Trypanosomatidae</taxon>
        <taxon>Trypanosoma</taxon>
        <taxon>Schizotrypanum</taxon>
    </lineage>
</organism>
<proteinExistence type="predicted"/>
<evidence type="ECO:0000256" key="4">
    <source>
        <dbReference type="ARBA" id="ARBA00023212"/>
    </source>
</evidence>
<comment type="function">
    <text evidence="5">May be involved in the reorganization of actin cytoskeleton mediated by RND1, RND2 and RND3. Promotes RHOA activation mediated by GNA12 and GNA13.</text>
</comment>
<protein>
    <recommendedName>
        <fullName evidence="7">UBX domain-containing protein 11</fullName>
    </recommendedName>
    <alternativeName>
        <fullName evidence="9">Socius</fullName>
    </alternativeName>
    <alternativeName>
        <fullName evidence="8">UBX domain-containing protein 5</fullName>
    </alternativeName>
</protein>
<dbReference type="SUPFAM" id="SSF102848">
    <property type="entry name" value="NSFL1 (p97 ATPase) cofactor p47, SEP domain"/>
    <property type="match status" value="1"/>
</dbReference>
<dbReference type="EMBL" id="JABDHM010000002">
    <property type="protein sequence ID" value="KAF5226430.1"/>
    <property type="molecule type" value="Genomic_DNA"/>
</dbReference>
<dbReference type="Gene3D" id="3.30.420.210">
    <property type="entry name" value="SEP domain"/>
    <property type="match status" value="1"/>
</dbReference>
<dbReference type="FunFam" id="3.30.420.210:FF:000003">
    <property type="entry name" value="UBX domain protein 11"/>
    <property type="match status" value="1"/>
</dbReference>
<evidence type="ECO:0000256" key="3">
    <source>
        <dbReference type="ARBA" id="ARBA00023054"/>
    </source>
</evidence>
<evidence type="ECO:0000256" key="11">
    <source>
        <dbReference type="SAM" id="MobiDB-lite"/>
    </source>
</evidence>
<dbReference type="PROSITE" id="PS50033">
    <property type="entry name" value="UBX"/>
    <property type="match status" value="1"/>
</dbReference>
<dbReference type="VEuPathDB" id="TriTrypDB:BCY84_11218"/>
<feature type="region of interest" description="Disordered" evidence="11">
    <location>
        <begin position="226"/>
        <end position="254"/>
    </location>
</feature>
<gene>
    <name evidence="15" type="ORF">ECC02_000554</name>
</gene>
<dbReference type="InterPro" id="IPR029071">
    <property type="entry name" value="Ubiquitin-like_domsf"/>
</dbReference>
<dbReference type="VEuPathDB" id="TriTrypDB:ECC02_000554"/>
<dbReference type="GO" id="GO:0005856">
    <property type="term" value="C:cytoskeleton"/>
    <property type="evidence" value="ECO:0007669"/>
    <property type="project" value="UniProtKB-SubCell"/>
</dbReference>
<evidence type="ECO:0000313" key="16">
    <source>
        <dbReference type="Proteomes" id="UP000583944"/>
    </source>
</evidence>